<dbReference type="Proteomes" id="UP000198769">
    <property type="component" value="Unassembled WGS sequence"/>
</dbReference>
<sequence length="303" mass="33169">MKPIHLCYNSFLNSILRMKTLIISAVFLCFISTNAQVGINTTTPDPSAVLDIKHSNKGLLIPRVSLKDNTDITTIPSPANGLMVYNLTNSTGTSNKVMADNFYVFSSSTNSWNLLVTDTVLNTAIEGLGVPQLQVVANVAASGNDTSYIGSDLGANIRKLFFENEVFDRNSSYDPAISEFKAPKNGYYQIDASILLKSYQAQNTTNIVRLGVSNPYTTFTYNGNATFAFLNQPLNAVTDDQQPLTLKVSGVIYMNKDQKICFLTRYITPGTTAGNNTYSIATEGLGYNRTQVNNITIVYLPIN</sequence>
<accession>A0A1I4YHE8</accession>
<dbReference type="InterPro" id="IPR008983">
    <property type="entry name" value="Tumour_necrosis_fac-like_dom"/>
</dbReference>
<dbReference type="Gene3D" id="2.60.120.40">
    <property type="match status" value="1"/>
</dbReference>
<proteinExistence type="predicted"/>
<dbReference type="SUPFAM" id="SSF49842">
    <property type="entry name" value="TNF-like"/>
    <property type="match status" value="1"/>
</dbReference>
<reference evidence="2" key="1">
    <citation type="submission" date="2016-10" db="EMBL/GenBank/DDBJ databases">
        <authorList>
            <person name="Varghese N."/>
            <person name="Submissions S."/>
        </authorList>
    </citation>
    <scope>NUCLEOTIDE SEQUENCE [LARGE SCALE GENOMIC DNA]</scope>
    <source>
        <strain evidence="2">DSM 25575</strain>
    </source>
</reference>
<evidence type="ECO:0000313" key="1">
    <source>
        <dbReference type="EMBL" id="SFN37458.1"/>
    </source>
</evidence>
<keyword evidence="2" id="KW-1185">Reference proteome</keyword>
<organism evidence="1 2">
    <name type="scientific">Chryseobacterium oleae</name>
    <dbReference type="NCBI Taxonomy" id="491207"/>
    <lineage>
        <taxon>Bacteria</taxon>
        <taxon>Pseudomonadati</taxon>
        <taxon>Bacteroidota</taxon>
        <taxon>Flavobacteriia</taxon>
        <taxon>Flavobacteriales</taxon>
        <taxon>Weeksellaceae</taxon>
        <taxon>Chryseobacterium group</taxon>
        <taxon>Chryseobacterium</taxon>
    </lineage>
</organism>
<dbReference type="AlphaFoldDB" id="A0A1I4YHE8"/>
<protein>
    <recommendedName>
        <fullName evidence="3">C1q domain-containing protein</fullName>
    </recommendedName>
</protein>
<dbReference type="EMBL" id="FOVD01000003">
    <property type="protein sequence ID" value="SFN37458.1"/>
    <property type="molecule type" value="Genomic_DNA"/>
</dbReference>
<name>A0A1I4YHE8_CHROL</name>
<gene>
    <name evidence="1" type="ORF">SAMN05421594_2423</name>
</gene>
<evidence type="ECO:0000313" key="2">
    <source>
        <dbReference type="Proteomes" id="UP000198769"/>
    </source>
</evidence>
<evidence type="ECO:0008006" key="3">
    <source>
        <dbReference type="Google" id="ProtNLM"/>
    </source>
</evidence>